<dbReference type="EMBL" id="CP030840">
    <property type="protein sequence ID" value="AXC12869.1"/>
    <property type="molecule type" value="Genomic_DNA"/>
</dbReference>
<evidence type="ECO:0000256" key="1">
    <source>
        <dbReference type="SAM" id="SignalP"/>
    </source>
</evidence>
<reference evidence="2 3" key="1">
    <citation type="journal article" date="2018" name="Front. Microbiol.">
        <title>Hydrolytic Capabilities as a Key to Environmental Success: Chitinolytic and Cellulolytic Acidobacteria From Acidic Sub-arctic Soils and Boreal Peatlands.</title>
        <authorList>
            <person name="Belova S.E."/>
            <person name="Ravin N.V."/>
            <person name="Pankratov T.A."/>
            <person name="Rakitin A.L."/>
            <person name="Ivanova A.A."/>
            <person name="Beletsky A.V."/>
            <person name="Mardanov A.V."/>
            <person name="Sinninghe Damste J.S."/>
            <person name="Dedysh S.N."/>
        </authorList>
    </citation>
    <scope>NUCLEOTIDE SEQUENCE [LARGE SCALE GENOMIC DNA]</scope>
    <source>
        <strain evidence="2 3">SBC82</strain>
    </source>
</reference>
<keyword evidence="1" id="KW-0732">Signal</keyword>
<proteinExistence type="predicted"/>
<feature type="chain" id="PRO_5016344161" evidence="1">
    <location>
        <begin position="31"/>
        <end position="639"/>
    </location>
</feature>
<dbReference type="AlphaFoldDB" id="A0A2Z5G1B7"/>
<dbReference type="RefSeq" id="WP_114207982.1">
    <property type="nucleotide sequence ID" value="NZ_CP030840.1"/>
</dbReference>
<organism evidence="2 3">
    <name type="scientific">Acidisarcina polymorpha</name>
    <dbReference type="NCBI Taxonomy" id="2211140"/>
    <lineage>
        <taxon>Bacteria</taxon>
        <taxon>Pseudomonadati</taxon>
        <taxon>Acidobacteriota</taxon>
        <taxon>Terriglobia</taxon>
        <taxon>Terriglobales</taxon>
        <taxon>Acidobacteriaceae</taxon>
        <taxon>Acidisarcina</taxon>
    </lineage>
</organism>
<sequence length="639" mass="66768">MTAKLEIVNRSLRAAFIAACVGFPALLASAQTAITVLPSVNVRSSSSAASPSTPVTYGSAPLVLSCPASITAVVSSTPNGLGKVVVDDYLDLTVSEGTSAPEGPFDICGVTHPGALPTACFTPAYQKERVIGNDPDSKAATWGVGPLDIHGHLAPGINHVTLTANDIGSVLSSSSIYLFTNCTSEGVSGGGQISGNPIPATNPPASTLTQNFNFSLSDDHLIKQVLDFSVADQQKTITIPDGAIPTVTDHVIDPTDFPALVANTSFATSQCLVHFGELLPSGQAGCKLYTVTCQIGSESTGTGAQCPSSTMRNIVIEDAFDGPQFTLPDIHAGRATFHQGFGYLMANEGWSGGPCTFDPNSDQIYSCPENLLTAFTGPGATTAHSNTNHYNSTFISVGPVPEYATVVNFDFPKDQSWINRRTVNATFLARPPIVPAPNNGFVAAPLSGITYGVSLESELPPTTFPIPTDITVGVPGGCPEPGTPAEIFQTPPQTITVPSDGEYFVHYFATDCAGTEELFFYQDQSASWQTKFYTARLDVDTVAPEIISGPELSPAPTLIHGELGYHVGQQVTATYQCADGLSGVAKCGTKSYSSPTKNPPPAQTLVSTSTKGTHTFKVHVVDAAQNQGASASVDYSVFP</sequence>
<evidence type="ECO:0000313" key="2">
    <source>
        <dbReference type="EMBL" id="AXC12869.1"/>
    </source>
</evidence>
<dbReference type="KEGG" id="abas:ACPOL_3584"/>
<keyword evidence="3" id="KW-1185">Reference proteome</keyword>
<feature type="signal peptide" evidence="1">
    <location>
        <begin position="1"/>
        <end position="30"/>
    </location>
</feature>
<dbReference type="Proteomes" id="UP000253606">
    <property type="component" value="Chromosome"/>
</dbReference>
<dbReference type="OrthoDB" id="100266at2"/>
<gene>
    <name evidence="2" type="ORF">ACPOL_3584</name>
</gene>
<evidence type="ECO:0000313" key="3">
    <source>
        <dbReference type="Proteomes" id="UP000253606"/>
    </source>
</evidence>
<accession>A0A2Z5G1B7</accession>
<name>A0A2Z5G1B7_9BACT</name>
<protein>
    <submittedName>
        <fullName evidence="2">Uncharacterized protein</fullName>
    </submittedName>
</protein>